<dbReference type="GO" id="GO:0004601">
    <property type="term" value="F:peroxidase activity"/>
    <property type="evidence" value="ECO:0007669"/>
    <property type="project" value="UniProtKB-KW"/>
</dbReference>
<organism evidence="5 6">
    <name type="scientific">Alkalihalobacterium chitinilyticum</name>
    <dbReference type="NCBI Taxonomy" id="2980103"/>
    <lineage>
        <taxon>Bacteria</taxon>
        <taxon>Bacillati</taxon>
        <taxon>Bacillota</taxon>
        <taxon>Bacilli</taxon>
        <taxon>Bacillales</taxon>
        <taxon>Bacillaceae</taxon>
        <taxon>Alkalihalobacterium</taxon>
    </lineage>
</organism>
<dbReference type="PRINTS" id="PR01011">
    <property type="entry name" value="GLUTPROXDASE"/>
</dbReference>
<evidence type="ECO:0000256" key="2">
    <source>
        <dbReference type="ARBA" id="ARBA00022559"/>
    </source>
</evidence>
<sequence length="159" mass="17934">MSKDSIFNVSVTTADGNERKLQDYEGKVLFIVNVASKCGFTSQYEQLESVYQKYKSQGFEILAFPSNDFGGQEPGTVEEIVEFCQVNYGVSFEVFDKVHAGEEDTHPLFKQLTALGDPIKWNFEKFLISRDGELIERYGSRIKPDDDQVIKAIEAALGQ</sequence>
<dbReference type="InterPro" id="IPR000889">
    <property type="entry name" value="Glutathione_peroxidase"/>
</dbReference>
<evidence type="ECO:0000313" key="6">
    <source>
        <dbReference type="Proteomes" id="UP001148125"/>
    </source>
</evidence>
<dbReference type="Gene3D" id="3.40.30.10">
    <property type="entry name" value="Glutaredoxin"/>
    <property type="match status" value="1"/>
</dbReference>
<comment type="caution">
    <text evidence="5">The sequence shown here is derived from an EMBL/GenBank/DDBJ whole genome shotgun (WGS) entry which is preliminary data.</text>
</comment>
<keyword evidence="6" id="KW-1185">Reference proteome</keyword>
<dbReference type="PROSITE" id="PS00460">
    <property type="entry name" value="GLUTATHIONE_PEROXID_1"/>
    <property type="match status" value="1"/>
</dbReference>
<evidence type="ECO:0000313" key="5">
    <source>
        <dbReference type="EMBL" id="MDE5414425.1"/>
    </source>
</evidence>
<gene>
    <name evidence="5" type="ORF">N7Z68_13680</name>
</gene>
<proteinExistence type="inferred from homology"/>
<dbReference type="SUPFAM" id="SSF52833">
    <property type="entry name" value="Thioredoxin-like"/>
    <property type="match status" value="1"/>
</dbReference>
<name>A0ABT5VG41_9BACI</name>
<keyword evidence="2 4" id="KW-0575">Peroxidase</keyword>
<dbReference type="PANTHER" id="PTHR11592:SF78">
    <property type="entry name" value="GLUTATHIONE PEROXIDASE"/>
    <property type="match status" value="1"/>
</dbReference>
<dbReference type="InterPro" id="IPR029759">
    <property type="entry name" value="GPX_AS"/>
</dbReference>
<reference evidence="5" key="1">
    <citation type="submission" date="2024-05" db="EMBL/GenBank/DDBJ databases">
        <title>Alkalihalobacillus sp. strain MEB203 novel alkaliphilic bacterium from Lonar Lake, India.</title>
        <authorList>
            <person name="Joshi A."/>
            <person name="Thite S."/>
            <person name="Mengade P."/>
        </authorList>
    </citation>
    <scope>NUCLEOTIDE SEQUENCE</scope>
    <source>
        <strain evidence="5">MEB 203</strain>
    </source>
</reference>
<dbReference type="EMBL" id="JAOTPO010000009">
    <property type="protein sequence ID" value="MDE5414425.1"/>
    <property type="molecule type" value="Genomic_DNA"/>
</dbReference>
<dbReference type="Proteomes" id="UP001148125">
    <property type="component" value="Unassembled WGS sequence"/>
</dbReference>
<keyword evidence="3 4" id="KW-0560">Oxidoreductase</keyword>
<dbReference type="PROSITE" id="PS51355">
    <property type="entry name" value="GLUTATHIONE_PEROXID_3"/>
    <property type="match status" value="1"/>
</dbReference>
<dbReference type="PANTHER" id="PTHR11592">
    <property type="entry name" value="GLUTATHIONE PEROXIDASE"/>
    <property type="match status" value="1"/>
</dbReference>
<comment type="similarity">
    <text evidence="1 4">Belongs to the glutathione peroxidase family.</text>
</comment>
<evidence type="ECO:0000256" key="4">
    <source>
        <dbReference type="RuleBase" id="RU000499"/>
    </source>
</evidence>
<dbReference type="RefSeq" id="WP_275119038.1">
    <property type="nucleotide sequence ID" value="NZ_JAOTPO010000009.1"/>
</dbReference>
<dbReference type="InterPro" id="IPR036249">
    <property type="entry name" value="Thioredoxin-like_sf"/>
</dbReference>
<evidence type="ECO:0000256" key="1">
    <source>
        <dbReference type="ARBA" id="ARBA00006926"/>
    </source>
</evidence>
<dbReference type="PIRSF" id="PIRSF000303">
    <property type="entry name" value="Glutathion_perox"/>
    <property type="match status" value="1"/>
</dbReference>
<evidence type="ECO:0000256" key="3">
    <source>
        <dbReference type="ARBA" id="ARBA00023002"/>
    </source>
</evidence>
<accession>A0ABT5VG41</accession>
<dbReference type="CDD" id="cd00340">
    <property type="entry name" value="GSH_Peroxidase"/>
    <property type="match status" value="1"/>
</dbReference>
<dbReference type="Pfam" id="PF00255">
    <property type="entry name" value="GSHPx"/>
    <property type="match status" value="1"/>
</dbReference>
<protein>
    <recommendedName>
        <fullName evidence="4">Glutathione peroxidase</fullName>
    </recommendedName>
</protein>